<sequence>MVRVGHDRTDLYVEGDVVNADVDVIHQCGLTMRAECGYDLMLVDVSKMGNLSPETRRYTGVVSAGERNYHGAIAITGASLLTRALLTLFFRALELVRRIPNVTNPISFFASRDEALAWLDAQRARIQSSL</sequence>
<organism evidence="1">
    <name type="scientific">uncultured bacterium A1Q1_fos_1807</name>
    <dbReference type="NCBI Taxonomy" id="1256552"/>
    <lineage>
        <taxon>Bacteria</taxon>
        <taxon>environmental samples</taxon>
    </lineage>
</organism>
<reference evidence="1" key="1">
    <citation type="submission" date="2012-09" db="EMBL/GenBank/DDBJ databases">
        <title>Metagenomic Characterization of a Microbial Community in Wastewater Detects High Levels of Antibiotic Resistance.</title>
        <authorList>
            <person name="Abrams M."/>
            <person name="Caldwell A."/>
            <person name="Vandaei E."/>
            <person name="Lee W."/>
            <person name="Perrott J."/>
            <person name="Khan S.Y."/>
            <person name="Ta J."/>
            <person name="Romero D."/>
            <person name="Nguyen V."/>
            <person name="Pourmand N."/>
            <person name="Ouverney C.C."/>
        </authorList>
    </citation>
    <scope>NUCLEOTIDE SEQUENCE</scope>
</reference>
<dbReference type="EMBL" id="JX649883">
    <property type="protein sequence ID" value="AGC71821.1"/>
    <property type="molecule type" value="Genomic_DNA"/>
</dbReference>
<evidence type="ECO:0008006" key="2">
    <source>
        <dbReference type="Google" id="ProtNLM"/>
    </source>
</evidence>
<evidence type="ECO:0000313" key="1">
    <source>
        <dbReference type="EMBL" id="AGC71821.1"/>
    </source>
</evidence>
<protein>
    <recommendedName>
        <fullName evidence="2">STAS/SEC14 domain-containing protein</fullName>
    </recommendedName>
</protein>
<proteinExistence type="predicted"/>
<accession>L7VWR5</accession>
<dbReference type="AlphaFoldDB" id="L7VWR5"/>
<name>L7VWR5_9BACT</name>